<feature type="transmembrane region" description="Helical" evidence="1">
    <location>
        <begin position="6"/>
        <end position="26"/>
    </location>
</feature>
<keyword evidence="1" id="KW-0472">Membrane</keyword>
<name>A0A9W6CTF4_9MICO</name>
<protein>
    <submittedName>
        <fullName evidence="2">Uncharacterized protein</fullName>
    </submittedName>
</protein>
<accession>A0A9W6CTF4</accession>
<organism evidence="2 3">
    <name type="scientific">Agromyces rhizosphaerae</name>
    <dbReference type="NCBI Taxonomy" id="88374"/>
    <lineage>
        <taxon>Bacteria</taxon>
        <taxon>Bacillati</taxon>
        <taxon>Actinomycetota</taxon>
        <taxon>Actinomycetes</taxon>
        <taxon>Micrococcales</taxon>
        <taxon>Microbacteriaceae</taxon>
        <taxon>Agromyces</taxon>
    </lineage>
</organism>
<keyword evidence="1" id="KW-0812">Transmembrane</keyword>
<evidence type="ECO:0000256" key="1">
    <source>
        <dbReference type="SAM" id="Phobius"/>
    </source>
</evidence>
<comment type="caution">
    <text evidence="2">The sequence shown here is derived from an EMBL/GenBank/DDBJ whole genome shotgun (WGS) entry which is preliminary data.</text>
</comment>
<dbReference type="AlphaFoldDB" id="A0A9W6CTF4"/>
<evidence type="ECO:0000313" key="3">
    <source>
        <dbReference type="Proteomes" id="UP001144396"/>
    </source>
</evidence>
<gene>
    <name evidence="2" type="ORF">ARHIZOSPH14_29330</name>
</gene>
<reference evidence="2" key="1">
    <citation type="submission" date="2022-12" db="EMBL/GenBank/DDBJ databases">
        <title>Reference genome sequencing for broad-spectrum identification of bacterial and archaeal isolates by mass spectrometry.</title>
        <authorList>
            <person name="Sekiguchi Y."/>
            <person name="Tourlousse D.M."/>
        </authorList>
    </citation>
    <scope>NUCLEOTIDE SEQUENCE</scope>
    <source>
        <strain evidence="2">14</strain>
    </source>
</reference>
<dbReference type="Proteomes" id="UP001144396">
    <property type="component" value="Unassembled WGS sequence"/>
</dbReference>
<keyword evidence="1" id="KW-1133">Transmembrane helix</keyword>
<evidence type="ECO:0000313" key="2">
    <source>
        <dbReference type="EMBL" id="GLI28691.1"/>
    </source>
</evidence>
<keyword evidence="3" id="KW-1185">Reference proteome</keyword>
<sequence>MDIPWFAWIAIVAIIAVFTYASIGIVSKNRAAGRDLEDGQRKLAADVEALQRRVESLEAGRPRP</sequence>
<proteinExistence type="predicted"/>
<dbReference type="RefSeq" id="WP_281886287.1">
    <property type="nucleotide sequence ID" value="NZ_BSDP01000001.1"/>
</dbReference>
<dbReference type="EMBL" id="BSDP01000001">
    <property type="protein sequence ID" value="GLI28691.1"/>
    <property type="molecule type" value="Genomic_DNA"/>
</dbReference>